<dbReference type="GO" id="GO:0005789">
    <property type="term" value="C:endoplasmic reticulum membrane"/>
    <property type="evidence" value="ECO:0007669"/>
    <property type="project" value="UniProtKB-SubCell"/>
</dbReference>
<name>A0A0J9XBG7_GEOCN</name>
<evidence type="ECO:0000256" key="12">
    <source>
        <dbReference type="ARBA" id="ARBA00044727"/>
    </source>
</evidence>
<keyword evidence="7" id="KW-0808">Transferase</keyword>
<comment type="similarity">
    <text evidence="3 14">Belongs to the ALG10 glucosyltransferase family.</text>
</comment>
<dbReference type="STRING" id="1173061.A0A0J9XBG7"/>
<protein>
    <recommendedName>
        <fullName evidence="5 14">Dol-P-Glc:Glc(2)Man(9)GlcNAc(2)-PP-Dol alpha-1,2-glucosyltransferase</fullName>
        <ecNumber evidence="4 14">2.4.1.256</ecNumber>
    </recommendedName>
</protein>
<dbReference type="GO" id="GO:0106073">
    <property type="term" value="F:dolichyl pyrophosphate Glc2Man9GlcNAc2 alpha-1,2-glucosyltransferase activity"/>
    <property type="evidence" value="ECO:0007669"/>
    <property type="project" value="UniProtKB-UniRule"/>
</dbReference>
<evidence type="ECO:0000256" key="1">
    <source>
        <dbReference type="ARBA" id="ARBA00004477"/>
    </source>
</evidence>
<evidence type="ECO:0000256" key="14">
    <source>
        <dbReference type="PIRNR" id="PIRNR028810"/>
    </source>
</evidence>
<gene>
    <name evidence="16" type="ORF">BN980_GECA08s00813g</name>
</gene>
<feature type="signal peptide" evidence="15">
    <location>
        <begin position="1"/>
        <end position="16"/>
    </location>
</feature>
<evidence type="ECO:0000313" key="16">
    <source>
        <dbReference type="EMBL" id="CDO54544.1"/>
    </source>
</evidence>
<sequence length="485" mass="54150">MSQYKWLLQTATLALACYFFMLVSQEVPSPYLDEVFHVPQTQRYCRACNSGYRGALSVFDLGGLLRRVKWNDKITTPPGLYLLGNIYAKYFGKYAFPGSAACGTVSLRALNFLGTQVVLQLTVDEAANPVGVTAFPLLFFFGLLFYTDVWATIFVLAAVRVGGQGRSSVAVAASAAFAWISLTFRQTNIVWAAYAAVVLLENRYLSQRSPAATNEKEPRTTDSLVDSVVGFIKTALWTPSITVPFAAVGASFVYFLYWNGGIALGDKSNHAVSLNPLQLLHFLLHVVFFLGPPAVVAALLNGRALARAAGLKRTAAFVAAFILSAAALGLYLHHDRTPAHPFLLADNRHYTFYIWRKLYLPARTNLLFSLLVAGPVFAAGLALFALPFLHPDNRTTHICSSLFLLAGIVFTLVPSPLLEPRYYIVPFVLWRTRYFQVLVARRQLRWLPVLEILWYLAINVATVYLFLYKPFAWANEPMKLQRFMW</sequence>
<comment type="catalytic activity">
    <reaction evidence="13">
        <text>an alpha-D-Glc-(1-&gt;3)-alpha-D-Glc-(1-&gt;3)-alpha-D-Man-(1-&gt;2)-alpha-D-Man-(1-&gt;2)-alpha-D-Man-(1-&gt;3)-[alpha-D-Man-(1-&gt;2)-alpha-D-Man-(1-&gt;3)-[alpha-D-Man-(1-&gt;2)-alpha-D-Man-(1-&gt;6)]-alpha-D-Man-(1-&gt;6)]-beta-D-Man-(1-&gt;4)-beta-D-GlcNAc-(1-&gt;4)-alpha-D-GlcNAc-diphospho-di-trans,poly-cis-dolichol + a di-trans,poly-cis-dolichyl beta-D-glucosyl phosphate = a alpha-D-Glc-(1-&gt;2)-alpha-D-Glc-(1-&gt;3)-alpha-D-Glc-(1-&gt;3)-alpha-D-Man-(1-&gt;2)-alpha-D-Man-(1-&gt;2)-alpha-D-Man-(1-&gt;3)-[alpha-D-Man-(1-&gt;2)-alpha-D-Man-(1-&gt;3)-[alpha-D-Man-(1-&gt;2)-alpha-D-Man-(1-&gt;6)]-alpha-D-Man-(1-&gt;6)]-beta-D-Man-(1-&gt;4)-beta-D-GlcNAc-(1-&gt;4)-alpha-D-GlcNAc-diphospho-di-trans,poly-cis-dolichol + a di-trans,poly-cis-dolichyl phosphate + H(+)</text>
        <dbReference type="Rhea" id="RHEA:29543"/>
        <dbReference type="Rhea" id="RHEA-COMP:19498"/>
        <dbReference type="Rhea" id="RHEA-COMP:19502"/>
        <dbReference type="Rhea" id="RHEA-COMP:19512"/>
        <dbReference type="Rhea" id="RHEA-COMP:19522"/>
        <dbReference type="ChEBI" id="CHEBI:15378"/>
        <dbReference type="ChEBI" id="CHEBI:57525"/>
        <dbReference type="ChEBI" id="CHEBI:57683"/>
        <dbReference type="ChEBI" id="CHEBI:132522"/>
        <dbReference type="ChEBI" id="CHEBI:132523"/>
        <dbReference type="EC" id="2.4.1.256"/>
    </reaction>
    <physiologicalReaction direction="left-to-right" evidence="13">
        <dbReference type="Rhea" id="RHEA:29544"/>
    </physiologicalReaction>
</comment>
<dbReference type="Pfam" id="PF04922">
    <property type="entry name" value="DIE2_ALG10"/>
    <property type="match status" value="1"/>
</dbReference>
<dbReference type="UniPathway" id="UPA00378"/>
<evidence type="ECO:0000256" key="8">
    <source>
        <dbReference type="ARBA" id="ARBA00022692"/>
    </source>
</evidence>
<accession>A0A0J9XBG7</accession>
<feature type="transmembrane region" description="Helical" evidence="14">
    <location>
        <begin position="452"/>
        <end position="471"/>
    </location>
</feature>
<evidence type="ECO:0000256" key="13">
    <source>
        <dbReference type="ARBA" id="ARBA00048064"/>
    </source>
</evidence>
<keyword evidence="15" id="KW-0732">Signal</keyword>
<dbReference type="GO" id="GO:0006488">
    <property type="term" value="P:dolichol-linked oligosaccharide biosynthetic process"/>
    <property type="evidence" value="ECO:0007669"/>
    <property type="project" value="UniProtKB-UniRule"/>
</dbReference>
<comment type="function">
    <text evidence="12">Dol-P-Glc:Glc(2)Man(9)GlcNAc(2)-PP-Dol alpha-1,2-glucosyltransferase that operates in the biosynthetic pathway of dolichol-linked oligosaccharides, the glycan precursors employed in protein asparagine (N)-glycosylation. The assembly of dolichol-linked oligosaccharides begins on the cytosolic side of the endoplasmic reticulum membrane and finishes in its lumen. The sequential addition of sugars to dolichol pyrophosphate produces dolichol-linked oligosaccharides containing fourteen sugars, including two GlcNAcs, nine mannoses and three glucoses. Once assembled, the oligosaccharide is transferred from the lipid to nascent proteins by oligosaccharyltransferases. In the lumen of the endoplasmic reticulum, adds the third and last glucose residue from dolichyl phosphate glucose (Dol-P-Glc) onto the lipid-linked oligosaccharide intermediate Glc(2)Man(9)GlcNAc(2)-PP-Dol to produce Glc(3)Man(9)GlcNAc(2)-PP-Dol.</text>
</comment>
<dbReference type="PANTHER" id="PTHR12989:SF10">
    <property type="entry name" value="DOL-P-GLC:GLC(2)MAN(9)GLCNAC(2)-PP-DOL ALPHA-1,2-GLUCOSYLTRANSFERASE-RELATED"/>
    <property type="match status" value="1"/>
</dbReference>
<dbReference type="InterPro" id="IPR016900">
    <property type="entry name" value="Alg10"/>
</dbReference>
<dbReference type="EC" id="2.4.1.256" evidence="4 14"/>
<keyword evidence="10 14" id="KW-1133">Transmembrane helix</keyword>
<comment type="subcellular location">
    <subcellularLocation>
        <location evidence="1">Endoplasmic reticulum membrane</location>
        <topology evidence="1">Multi-pass membrane protein</topology>
    </subcellularLocation>
</comment>
<feature type="transmembrane region" description="Helical" evidence="14">
    <location>
        <begin position="366"/>
        <end position="386"/>
    </location>
</feature>
<feature type="chain" id="PRO_5005325590" description="Dol-P-Glc:Glc(2)Man(9)GlcNAc(2)-PP-Dol alpha-1,2-glucosyltransferase" evidence="15">
    <location>
        <begin position="17"/>
        <end position="485"/>
    </location>
</feature>
<keyword evidence="9" id="KW-0256">Endoplasmic reticulum</keyword>
<dbReference type="OrthoDB" id="4769at2759"/>
<evidence type="ECO:0000256" key="9">
    <source>
        <dbReference type="ARBA" id="ARBA00022824"/>
    </source>
</evidence>
<evidence type="ECO:0000256" key="6">
    <source>
        <dbReference type="ARBA" id="ARBA00022676"/>
    </source>
</evidence>
<organism evidence="16 17">
    <name type="scientific">Geotrichum candidum</name>
    <name type="common">Oospora lactis</name>
    <name type="synonym">Dipodascus geotrichum</name>
    <dbReference type="NCBI Taxonomy" id="1173061"/>
    <lineage>
        <taxon>Eukaryota</taxon>
        <taxon>Fungi</taxon>
        <taxon>Dikarya</taxon>
        <taxon>Ascomycota</taxon>
        <taxon>Saccharomycotina</taxon>
        <taxon>Dipodascomycetes</taxon>
        <taxon>Dipodascales</taxon>
        <taxon>Dipodascaceae</taxon>
        <taxon>Geotrichum</taxon>
    </lineage>
</organism>
<feature type="transmembrane region" description="Helical" evidence="14">
    <location>
        <begin position="314"/>
        <end position="333"/>
    </location>
</feature>
<feature type="transmembrane region" description="Helical" evidence="14">
    <location>
        <begin position="137"/>
        <end position="159"/>
    </location>
</feature>
<evidence type="ECO:0000256" key="15">
    <source>
        <dbReference type="SAM" id="SignalP"/>
    </source>
</evidence>
<dbReference type="AlphaFoldDB" id="A0A0J9XBG7"/>
<evidence type="ECO:0000256" key="10">
    <source>
        <dbReference type="ARBA" id="ARBA00022989"/>
    </source>
</evidence>
<feature type="transmembrane region" description="Helical" evidence="14">
    <location>
        <begin position="241"/>
        <end position="259"/>
    </location>
</feature>
<comment type="caution">
    <text evidence="14">Lacks conserved residue(s) required for the propagation of feature annotation.</text>
</comment>
<proteinExistence type="inferred from homology"/>
<evidence type="ECO:0000256" key="11">
    <source>
        <dbReference type="ARBA" id="ARBA00023136"/>
    </source>
</evidence>
<dbReference type="PIRSF" id="PIRSF028810">
    <property type="entry name" value="Alpha1_2_glucosyltferase_Alg10"/>
    <property type="match status" value="1"/>
</dbReference>
<comment type="caution">
    <text evidence="16">The sequence shown here is derived from an EMBL/GenBank/DDBJ whole genome shotgun (WGS) entry which is preliminary data.</text>
</comment>
<keyword evidence="17" id="KW-1185">Reference proteome</keyword>
<keyword evidence="6 14" id="KW-0328">Glycosyltransferase</keyword>
<evidence type="ECO:0000313" key="17">
    <source>
        <dbReference type="Proteomes" id="UP000242525"/>
    </source>
</evidence>
<evidence type="ECO:0000256" key="5">
    <source>
        <dbReference type="ARBA" id="ARBA00018512"/>
    </source>
</evidence>
<dbReference type="Proteomes" id="UP000242525">
    <property type="component" value="Unassembled WGS sequence"/>
</dbReference>
<evidence type="ECO:0000256" key="4">
    <source>
        <dbReference type="ARBA" id="ARBA00011967"/>
    </source>
</evidence>
<comment type="pathway">
    <text evidence="2">Protein modification; protein glycosylation.</text>
</comment>
<evidence type="ECO:0000256" key="2">
    <source>
        <dbReference type="ARBA" id="ARBA00004922"/>
    </source>
</evidence>
<dbReference type="EMBL" id="CCBN010000008">
    <property type="protein sequence ID" value="CDO54544.1"/>
    <property type="molecule type" value="Genomic_DNA"/>
</dbReference>
<dbReference type="PANTHER" id="PTHR12989">
    <property type="entry name" value="ALPHA-1,2-GLUCOSYLTRANSFERASE ALG10"/>
    <property type="match status" value="1"/>
</dbReference>
<reference evidence="16" key="1">
    <citation type="submission" date="2014-03" db="EMBL/GenBank/DDBJ databases">
        <authorList>
            <person name="Casaregola S."/>
        </authorList>
    </citation>
    <scope>NUCLEOTIDE SEQUENCE [LARGE SCALE GENOMIC DNA]</scope>
    <source>
        <strain evidence="16">CLIB 918</strain>
    </source>
</reference>
<keyword evidence="11 14" id="KW-0472">Membrane</keyword>
<feature type="transmembrane region" description="Helical" evidence="14">
    <location>
        <begin position="279"/>
        <end position="302"/>
    </location>
</feature>
<keyword evidence="8 14" id="KW-0812">Transmembrane</keyword>
<feature type="transmembrane region" description="Helical" evidence="14">
    <location>
        <begin position="398"/>
        <end position="417"/>
    </location>
</feature>
<dbReference type="PROSITE" id="PS51257">
    <property type="entry name" value="PROKAR_LIPOPROTEIN"/>
    <property type="match status" value="1"/>
</dbReference>
<evidence type="ECO:0000256" key="7">
    <source>
        <dbReference type="ARBA" id="ARBA00022679"/>
    </source>
</evidence>
<evidence type="ECO:0000256" key="3">
    <source>
        <dbReference type="ARBA" id="ARBA00010600"/>
    </source>
</evidence>